<evidence type="ECO:0000256" key="2">
    <source>
        <dbReference type="ARBA" id="ARBA00022475"/>
    </source>
</evidence>
<keyword evidence="3" id="KW-0997">Cell inner membrane</keyword>
<dbReference type="Pfam" id="PF06808">
    <property type="entry name" value="DctM"/>
    <property type="match status" value="1"/>
</dbReference>
<keyword evidence="6" id="KW-0472">Membrane</keyword>
<dbReference type="PANTHER" id="PTHR33362:SF5">
    <property type="entry name" value="C4-DICARBOXYLATE TRAP TRANSPORTER LARGE PERMEASE PROTEIN DCTM"/>
    <property type="match status" value="1"/>
</dbReference>
<dbReference type="PANTHER" id="PTHR33362">
    <property type="entry name" value="SIALIC ACID TRAP TRANSPORTER PERMEASE PROTEIN SIAT-RELATED"/>
    <property type="match status" value="1"/>
</dbReference>
<evidence type="ECO:0000256" key="1">
    <source>
        <dbReference type="ARBA" id="ARBA00004429"/>
    </source>
</evidence>
<dbReference type="InterPro" id="IPR004681">
    <property type="entry name" value="TRAP_DctM"/>
</dbReference>
<comment type="caution">
    <text evidence="8">The sequence shown here is derived from an EMBL/GenBank/DDBJ whole genome shotgun (WGS) entry which is preliminary data.</text>
</comment>
<evidence type="ECO:0000256" key="4">
    <source>
        <dbReference type="ARBA" id="ARBA00022692"/>
    </source>
</evidence>
<organism evidence="8 9">
    <name type="scientific">Enterocloster hominis</name>
    <name type="common">ex Hitch et al. 2024</name>
    <dbReference type="NCBI Taxonomy" id="1917870"/>
    <lineage>
        <taxon>Bacteria</taxon>
        <taxon>Bacillati</taxon>
        <taxon>Bacillota</taxon>
        <taxon>Clostridia</taxon>
        <taxon>Lachnospirales</taxon>
        <taxon>Lachnospiraceae</taxon>
        <taxon>Enterocloster</taxon>
    </lineage>
</organism>
<proteinExistence type="predicted"/>
<keyword evidence="9" id="KW-1185">Reference proteome</keyword>
<dbReference type="Proteomes" id="UP001454086">
    <property type="component" value="Unassembled WGS sequence"/>
</dbReference>
<keyword evidence="5" id="KW-1133">Transmembrane helix</keyword>
<dbReference type="EMBL" id="JBBMFM010000024">
    <property type="protein sequence ID" value="MEQ2425094.1"/>
    <property type="molecule type" value="Genomic_DNA"/>
</dbReference>
<dbReference type="NCBIfam" id="TIGR00786">
    <property type="entry name" value="dctM"/>
    <property type="match status" value="1"/>
</dbReference>
<protein>
    <submittedName>
        <fullName evidence="8">TRAP transporter large permease</fullName>
    </submittedName>
</protein>
<reference evidence="8 9" key="1">
    <citation type="submission" date="2024-03" db="EMBL/GenBank/DDBJ databases">
        <title>Human intestinal bacterial collection.</title>
        <authorList>
            <person name="Pauvert C."/>
            <person name="Hitch T.C.A."/>
            <person name="Clavel T."/>
        </authorList>
    </citation>
    <scope>NUCLEOTIDE SEQUENCE [LARGE SCALE GENOMIC DNA]</scope>
    <source>
        <strain evidence="8 9">CLA-SR-H021</strain>
    </source>
</reference>
<accession>A0ABV1D3X6</accession>
<evidence type="ECO:0000313" key="8">
    <source>
        <dbReference type="EMBL" id="MEQ2425094.1"/>
    </source>
</evidence>
<keyword evidence="2" id="KW-1003">Cell membrane</keyword>
<dbReference type="InterPro" id="IPR010656">
    <property type="entry name" value="DctM"/>
</dbReference>
<feature type="domain" description="TRAP C4-dicarboxylate transport system permease DctM subunit" evidence="7">
    <location>
        <begin position="6"/>
        <end position="417"/>
    </location>
</feature>
<dbReference type="RefSeq" id="WP_008716096.1">
    <property type="nucleotide sequence ID" value="NZ_JAJFDX010000016.1"/>
</dbReference>
<evidence type="ECO:0000256" key="5">
    <source>
        <dbReference type="ARBA" id="ARBA00022989"/>
    </source>
</evidence>
<dbReference type="PIRSF" id="PIRSF006066">
    <property type="entry name" value="HI0050"/>
    <property type="match status" value="1"/>
</dbReference>
<sequence>MAAILFISLIILIAIGMPLAYALGGASFFAIASSDLPSILTVQRFFTGVDSFTLMAIPFFMISGSLMSKGGVSDRLIKLCSVFLRKLPGGLAIVTVVACTFFGAISGSAPATAAAIGGIMIPAMLANKYAPDFSMSTVASAGYLGVIIPPSITMVTYGVAAGASIGDMFMAGVFPGILLCLGMSIFAYLVGRKNNYVMQDERDMSSREILKIVIDAIPALLMPVIILGGIYGGIFTPTEAGCVSVVYGLFVGFFVYKELKLGDIPEIFRSSALSASMILLIIGCASAFGNIITREMIPNKVASLIIGISDNKIVFLILVNVLLLIVGCFMETNTAIMIIAPILLPVAKTLGIDVIHFGIIMVINLAIGLLTPPLGMNLYVATGITGKKVSDILGKYLFGYIAISIIILLIITYVPAISTFLPQLVAGR</sequence>
<gene>
    <name evidence="8" type="ORF">WMQ36_08930</name>
</gene>
<evidence type="ECO:0000259" key="7">
    <source>
        <dbReference type="Pfam" id="PF06808"/>
    </source>
</evidence>
<evidence type="ECO:0000256" key="6">
    <source>
        <dbReference type="ARBA" id="ARBA00023136"/>
    </source>
</evidence>
<name>A0ABV1D3X6_9FIRM</name>
<evidence type="ECO:0000256" key="3">
    <source>
        <dbReference type="ARBA" id="ARBA00022519"/>
    </source>
</evidence>
<evidence type="ECO:0000313" key="9">
    <source>
        <dbReference type="Proteomes" id="UP001454086"/>
    </source>
</evidence>
<comment type="subcellular location">
    <subcellularLocation>
        <location evidence="1">Cell inner membrane</location>
        <topology evidence="1">Multi-pass membrane protein</topology>
    </subcellularLocation>
</comment>
<keyword evidence="4" id="KW-0812">Transmembrane</keyword>